<sequence>MKKASLIPTKATMLPNLRLEITFNNGEKKSLSIYDENMVAGPIANTWIGSKVEINKDGSIQVNDTLFSLEYVLENTTTEI</sequence>
<proteinExistence type="predicted"/>
<comment type="caution">
    <text evidence="1">The sequence shown here is derived from an EMBL/GenBank/DDBJ whole genome shotgun (WGS) entry which is preliminary data.</text>
</comment>
<protein>
    <submittedName>
        <fullName evidence="1">Uncharacterized protein</fullName>
    </submittedName>
</protein>
<organism evidence="1 2">
    <name type="scientific">Halolactibacillus alkaliphilus</name>
    <dbReference type="NCBI Taxonomy" id="442899"/>
    <lineage>
        <taxon>Bacteria</taxon>
        <taxon>Bacillati</taxon>
        <taxon>Bacillota</taxon>
        <taxon>Bacilli</taxon>
        <taxon>Bacillales</taxon>
        <taxon>Bacillaceae</taxon>
        <taxon>Halolactibacillus</taxon>
    </lineage>
</organism>
<accession>A0A511X1R3</accession>
<dbReference type="RefSeq" id="WP_089801765.1">
    <property type="nucleotide sequence ID" value="NZ_BJYE01000015.1"/>
</dbReference>
<gene>
    <name evidence="1" type="ORF">HAL01_13600</name>
</gene>
<dbReference type="OrthoDB" id="2242627at2"/>
<name>A0A511X1R3_9BACI</name>
<reference evidence="1 2" key="1">
    <citation type="submission" date="2019-07" db="EMBL/GenBank/DDBJ databases">
        <title>Whole genome shotgun sequence of Halolactibacillus alkaliphilus NBRC 103919.</title>
        <authorList>
            <person name="Hosoyama A."/>
            <person name="Uohara A."/>
            <person name="Ohji S."/>
            <person name="Ichikawa N."/>
        </authorList>
    </citation>
    <scope>NUCLEOTIDE SEQUENCE [LARGE SCALE GENOMIC DNA]</scope>
    <source>
        <strain evidence="1 2">NBRC 103919</strain>
    </source>
</reference>
<evidence type="ECO:0000313" key="1">
    <source>
        <dbReference type="EMBL" id="GEN56896.1"/>
    </source>
</evidence>
<dbReference type="AlphaFoldDB" id="A0A511X1R3"/>
<dbReference type="Proteomes" id="UP000321400">
    <property type="component" value="Unassembled WGS sequence"/>
</dbReference>
<dbReference type="EMBL" id="BJYE01000015">
    <property type="protein sequence ID" value="GEN56896.1"/>
    <property type="molecule type" value="Genomic_DNA"/>
</dbReference>
<keyword evidence="2" id="KW-1185">Reference proteome</keyword>
<evidence type="ECO:0000313" key="2">
    <source>
        <dbReference type="Proteomes" id="UP000321400"/>
    </source>
</evidence>